<name>A0A1G9Q7T9_9RHOB</name>
<evidence type="ECO:0000313" key="2">
    <source>
        <dbReference type="Proteomes" id="UP000199382"/>
    </source>
</evidence>
<organism evidence="1 2">
    <name type="scientific">Aliiruegeria lutimaris</name>
    <dbReference type="NCBI Taxonomy" id="571298"/>
    <lineage>
        <taxon>Bacteria</taxon>
        <taxon>Pseudomonadati</taxon>
        <taxon>Pseudomonadota</taxon>
        <taxon>Alphaproteobacteria</taxon>
        <taxon>Rhodobacterales</taxon>
        <taxon>Roseobacteraceae</taxon>
        <taxon>Aliiruegeria</taxon>
    </lineage>
</organism>
<gene>
    <name evidence="1" type="ORF">SAMN04488026_11613</name>
</gene>
<keyword evidence="2" id="KW-1185">Reference proteome</keyword>
<accession>A0A1G9Q7T9</accession>
<reference evidence="1 2" key="1">
    <citation type="submission" date="2016-10" db="EMBL/GenBank/DDBJ databases">
        <authorList>
            <person name="de Groot N.N."/>
        </authorList>
    </citation>
    <scope>NUCLEOTIDE SEQUENCE [LARGE SCALE GENOMIC DNA]</scope>
    <source>
        <strain evidence="1 2">DSM 25294</strain>
    </source>
</reference>
<protein>
    <submittedName>
        <fullName evidence="1">Uncharacterized protein</fullName>
    </submittedName>
</protein>
<sequence length="36" mass="4214">MWAIPIDRARPVTEVLILGVQSRHLVDRIDDESIWL</sequence>
<dbReference type="EMBL" id="FNEK01000161">
    <property type="protein sequence ID" value="SDM07009.1"/>
    <property type="molecule type" value="Genomic_DNA"/>
</dbReference>
<evidence type="ECO:0000313" key="1">
    <source>
        <dbReference type="EMBL" id="SDM07009.1"/>
    </source>
</evidence>
<dbReference type="AlphaFoldDB" id="A0A1G9Q7T9"/>
<proteinExistence type="predicted"/>
<dbReference type="Proteomes" id="UP000199382">
    <property type="component" value="Unassembled WGS sequence"/>
</dbReference>